<keyword evidence="5 7" id="KW-0472">Membrane</keyword>
<dbReference type="GO" id="GO:0015744">
    <property type="term" value="P:succinate transport"/>
    <property type="evidence" value="ECO:0007669"/>
    <property type="project" value="TreeGrafter"/>
</dbReference>
<dbReference type="KEGG" id="wct:WS74_0519"/>
<evidence type="ECO:0000256" key="5">
    <source>
        <dbReference type="ARBA" id="ARBA00023136"/>
    </source>
</evidence>
<comment type="subcellular location">
    <subcellularLocation>
        <location evidence="1">Cell membrane</location>
        <topology evidence="1">Multi-pass membrane protein</topology>
    </subcellularLocation>
</comment>
<feature type="transmembrane region" description="Helical" evidence="7">
    <location>
        <begin position="230"/>
        <end position="251"/>
    </location>
</feature>
<reference evidence="9 10" key="1">
    <citation type="journal article" date="2014" name="Genome Announc.">
        <title>Complete Genome Sequences of Fish Pathogenic Weissella ceti Strains WS74 and WS105.</title>
        <authorList>
            <person name="Figueiredo H.C."/>
            <person name="Leal C.A."/>
            <person name="Dorella F.A."/>
            <person name="Carvalho A.F."/>
            <person name="Soares S.C."/>
            <person name="Pereira F.L."/>
            <person name="Azevedo V.A."/>
        </authorList>
    </citation>
    <scope>NUCLEOTIDE SEQUENCE [LARGE SCALE GENOMIC DNA]</scope>
    <source>
        <strain evidence="9 10">WS74</strain>
    </source>
</reference>
<gene>
    <name evidence="9" type="ORF">WS74_0519</name>
</gene>
<dbReference type="PATRIC" id="fig|759620.7.peg.505"/>
<accession>A0A075U5R1</accession>
<feature type="transmembrane region" description="Helical" evidence="7">
    <location>
        <begin position="146"/>
        <end position="164"/>
    </location>
</feature>
<name>A0A075U5R1_9LACO</name>
<dbReference type="PANTHER" id="PTHR34390">
    <property type="entry name" value="UPF0442 PROTEIN YJJB-RELATED"/>
    <property type="match status" value="1"/>
</dbReference>
<dbReference type="EMBL" id="CP009223">
    <property type="protein sequence ID" value="AIM62771.1"/>
    <property type="molecule type" value="Genomic_DNA"/>
</dbReference>
<dbReference type="OrthoDB" id="9813917at2"/>
<evidence type="ECO:0000256" key="3">
    <source>
        <dbReference type="ARBA" id="ARBA00022692"/>
    </source>
</evidence>
<dbReference type="InterPro" id="IPR050539">
    <property type="entry name" value="ThrE_Dicarb/AminoAcid_Exp"/>
</dbReference>
<dbReference type="InterPro" id="IPR010619">
    <property type="entry name" value="ThrE-like_N"/>
</dbReference>
<evidence type="ECO:0000313" key="9">
    <source>
        <dbReference type="EMBL" id="AIM62771.1"/>
    </source>
</evidence>
<feature type="domain" description="Threonine/serine exporter-like N-terminal" evidence="8">
    <location>
        <begin position="18"/>
        <end position="253"/>
    </location>
</feature>
<evidence type="ECO:0000313" key="10">
    <source>
        <dbReference type="Proteomes" id="UP000029079"/>
    </source>
</evidence>
<feature type="transmembrane region" description="Helical" evidence="7">
    <location>
        <begin position="171"/>
        <end position="189"/>
    </location>
</feature>
<proteinExistence type="inferred from homology"/>
<dbReference type="Pfam" id="PF06738">
    <property type="entry name" value="ThrE"/>
    <property type="match status" value="1"/>
</dbReference>
<dbReference type="STRING" id="759620.WS105_0516"/>
<dbReference type="KEGG" id="wce:WS08_0518"/>
<dbReference type="GO" id="GO:0005886">
    <property type="term" value="C:plasma membrane"/>
    <property type="evidence" value="ECO:0007669"/>
    <property type="project" value="UniProtKB-SubCell"/>
</dbReference>
<evidence type="ECO:0000256" key="4">
    <source>
        <dbReference type="ARBA" id="ARBA00022989"/>
    </source>
</evidence>
<evidence type="ECO:0000256" key="6">
    <source>
        <dbReference type="ARBA" id="ARBA00034125"/>
    </source>
</evidence>
<dbReference type="PANTHER" id="PTHR34390:SF2">
    <property type="entry name" value="SUCCINATE TRANSPORTER SUBUNIT YJJP-RELATED"/>
    <property type="match status" value="1"/>
</dbReference>
<evidence type="ECO:0000256" key="1">
    <source>
        <dbReference type="ARBA" id="ARBA00004651"/>
    </source>
</evidence>
<dbReference type="RefSeq" id="WP_009765383.1">
    <property type="nucleotide sequence ID" value="NZ_CP009223.1"/>
</dbReference>
<protein>
    <recommendedName>
        <fullName evidence="8">Threonine/serine exporter-like N-terminal domain-containing protein</fullName>
    </recommendedName>
</protein>
<evidence type="ECO:0000259" key="8">
    <source>
        <dbReference type="Pfam" id="PF06738"/>
    </source>
</evidence>
<evidence type="ECO:0000256" key="7">
    <source>
        <dbReference type="SAM" id="Phobius"/>
    </source>
</evidence>
<evidence type="ECO:0000256" key="2">
    <source>
        <dbReference type="ARBA" id="ARBA00022475"/>
    </source>
</evidence>
<comment type="similarity">
    <text evidence="6">Belongs to the ThrE exporter (TC 2.A.79) family.</text>
</comment>
<reference evidence="10" key="2">
    <citation type="submission" date="2014-08" db="EMBL/GenBank/DDBJ databases">
        <title>Complete genome of Weissella ceti strain WS74 isolated from diseased rainbow trout in Brazil.</title>
        <authorList>
            <person name="Figueiredo H.C.P."/>
            <person name="Leal C.A.G."/>
            <person name="Pereira F.L."/>
            <person name="Soares S.C."/>
            <person name="Dorella F.A."/>
            <person name="Carvalho A.F."/>
            <person name="Azevedo V.A.C."/>
        </authorList>
    </citation>
    <scope>NUCLEOTIDE SEQUENCE [LARGE SCALE GENOMIC DNA]</scope>
    <source>
        <strain evidence="10">WS74</strain>
    </source>
</reference>
<dbReference type="AlphaFoldDB" id="A0A075U5R1"/>
<dbReference type="KEGG" id="wci:WS105_0516"/>
<dbReference type="Proteomes" id="UP000029079">
    <property type="component" value="Chromosome"/>
</dbReference>
<keyword evidence="10" id="KW-1185">Reference proteome</keyword>
<keyword evidence="2" id="KW-1003">Cell membrane</keyword>
<keyword evidence="3 7" id="KW-0812">Transmembrane</keyword>
<keyword evidence="4 7" id="KW-1133">Transmembrane helix</keyword>
<feature type="transmembrane region" description="Helical" evidence="7">
    <location>
        <begin position="195"/>
        <end position="218"/>
    </location>
</feature>
<sequence>MNTTLALNASETTKILNFCSDVGLLLLESGAETFRVEETVERIGTAANLPISCYSTMTSIFISVQHTSQTLLVKTTFGSYDLQKVDQINQLSRDFEAGNISFETFAQAVHDLHQTSEPFPLYLQMLGAGLVAIAPMFVFKAAWTDLALSFFIGISGFLGSKYITKLGSVPYLSEIFGGFVVGILGLLAVKYGVGINSYTIIVSAIMPLVPGVAITNAIREIIANEIVSGIVRLTNAILVAGAISFGILLAVELI</sequence>
<dbReference type="GO" id="GO:0022857">
    <property type="term" value="F:transmembrane transporter activity"/>
    <property type="evidence" value="ECO:0007669"/>
    <property type="project" value="InterPro"/>
</dbReference>
<organism evidence="9 10">
    <name type="scientific">Weissella ceti</name>
    <dbReference type="NCBI Taxonomy" id="759620"/>
    <lineage>
        <taxon>Bacteria</taxon>
        <taxon>Bacillati</taxon>
        <taxon>Bacillota</taxon>
        <taxon>Bacilli</taxon>
        <taxon>Lactobacillales</taxon>
        <taxon>Lactobacillaceae</taxon>
        <taxon>Weissella</taxon>
    </lineage>
</organism>